<dbReference type="Proteomes" id="UP001054945">
    <property type="component" value="Unassembled WGS sequence"/>
</dbReference>
<protein>
    <submittedName>
        <fullName evidence="1">Uncharacterized protein</fullName>
    </submittedName>
</protein>
<accession>A0AAV4T5D4</accession>
<organism evidence="1 2">
    <name type="scientific">Caerostris extrusa</name>
    <name type="common">Bark spider</name>
    <name type="synonym">Caerostris bankana</name>
    <dbReference type="NCBI Taxonomy" id="172846"/>
    <lineage>
        <taxon>Eukaryota</taxon>
        <taxon>Metazoa</taxon>
        <taxon>Ecdysozoa</taxon>
        <taxon>Arthropoda</taxon>
        <taxon>Chelicerata</taxon>
        <taxon>Arachnida</taxon>
        <taxon>Araneae</taxon>
        <taxon>Araneomorphae</taxon>
        <taxon>Entelegynae</taxon>
        <taxon>Araneoidea</taxon>
        <taxon>Araneidae</taxon>
        <taxon>Caerostris</taxon>
    </lineage>
</organism>
<name>A0AAV4T5D4_CAEEX</name>
<evidence type="ECO:0000313" key="1">
    <source>
        <dbReference type="EMBL" id="GIY40546.1"/>
    </source>
</evidence>
<dbReference type="AlphaFoldDB" id="A0AAV4T5D4"/>
<dbReference type="EMBL" id="BPLR01010625">
    <property type="protein sequence ID" value="GIY40546.1"/>
    <property type="molecule type" value="Genomic_DNA"/>
</dbReference>
<sequence>MKISSEYDIRFGGNVFDIFVPYFHPVYYWKSLQLIPHQVLDPYLPFSSRSFEFAFLSAKLASNRTVLGGVASPINSPSPPLLDAALTA</sequence>
<reference evidence="1 2" key="1">
    <citation type="submission" date="2021-06" db="EMBL/GenBank/DDBJ databases">
        <title>Caerostris extrusa draft genome.</title>
        <authorList>
            <person name="Kono N."/>
            <person name="Arakawa K."/>
        </authorList>
    </citation>
    <scope>NUCLEOTIDE SEQUENCE [LARGE SCALE GENOMIC DNA]</scope>
</reference>
<evidence type="ECO:0000313" key="2">
    <source>
        <dbReference type="Proteomes" id="UP001054945"/>
    </source>
</evidence>
<gene>
    <name evidence="1" type="ORF">CEXT_238481</name>
</gene>
<proteinExistence type="predicted"/>
<comment type="caution">
    <text evidence="1">The sequence shown here is derived from an EMBL/GenBank/DDBJ whole genome shotgun (WGS) entry which is preliminary data.</text>
</comment>
<keyword evidence="2" id="KW-1185">Reference proteome</keyword>